<dbReference type="GO" id="GO:0003677">
    <property type="term" value="F:DNA binding"/>
    <property type="evidence" value="ECO:0007669"/>
    <property type="project" value="UniProtKB-KW"/>
</dbReference>
<keyword evidence="2" id="KW-0238">DNA-binding</keyword>
<dbReference type="RefSeq" id="WP_057846153.1">
    <property type="nucleotide sequence ID" value="NZ_LLYA01000177.1"/>
</dbReference>
<dbReference type="PROSITE" id="PS50042">
    <property type="entry name" value="CNMP_BINDING_3"/>
    <property type="match status" value="1"/>
</dbReference>
<evidence type="ECO:0000259" key="5">
    <source>
        <dbReference type="PROSITE" id="PS51063"/>
    </source>
</evidence>
<gene>
    <name evidence="6" type="ORF">CQ13_32385</name>
</gene>
<dbReference type="PROSITE" id="PS51063">
    <property type="entry name" value="HTH_CRP_2"/>
    <property type="match status" value="1"/>
</dbReference>
<comment type="caution">
    <text evidence="6">The sequence shown here is derived from an EMBL/GenBank/DDBJ whole genome shotgun (WGS) entry which is preliminary data.</text>
</comment>
<dbReference type="InterPro" id="IPR050397">
    <property type="entry name" value="Env_Response_Regulators"/>
</dbReference>
<evidence type="ECO:0000259" key="4">
    <source>
        <dbReference type="PROSITE" id="PS50042"/>
    </source>
</evidence>
<dbReference type="PANTHER" id="PTHR24567">
    <property type="entry name" value="CRP FAMILY TRANSCRIPTIONAL REGULATORY PROTEIN"/>
    <property type="match status" value="1"/>
</dbReference>
<dbReference type="Gene3D" id="1.10.10.10">
    <property type="entry name" value="Winged helix-like DNA-binding domain superfamily/Winged helix DNA-binding domain"/>
    <property type="match status" value="1"/>
</dbReference>
<dbReference type="GO" id="GO:0005829">
    <property type="term" value="C:cytosol"/>
    <property type="evidence" value="ECO:0007669"/>
    <property type="project" value="TreeGrafter"/>
</dbReference>
<keyword evidence="7" id="KW-1185">Reference proteome</keyword>
<dbReference type="InterPro" id="IPR036390">
    <property type="entry name" value="WH_DNA-bd_sf"/>
</dbReference>
<dbReference type="Gene3D" id="2.60.120.10">
    <property type="entry name" value="Jelly Rolls"/>
    <property type="match status" value="1"/>
</dbReference>
<dbReference type="AlphaFoldDB" id="A0A0R3MRW3"/>
<evidence type="ECO:0000313" key="7">
    <source>
        <dbReference type="Proteomes" id="UP000052023"/>
    </source>
</evidence>
<dbReference type="EMBL" id="LLYA01000177">
    <property type="protein sequence ID" value="KRR20493.1"/>
    <property type="molecule type" value="Genomic_DNA"/>
</dbReference>
<reference evidence="6 7" key="1">
    <citation type="submission" date="2014-03" db="EMBL/GenBank/DDBJ databases">
        <title>Bradyrhizobium valentinum sp. nov., isolated from effective nodules of Lupinus mariae-josephae, a lupine endemic of basic-lime soils in Eastern Spain.</title>
        <authorList>
            <person name="Duran D."/>
            <person name="Rey L."/>
            <person name="Navarro A."/>
            <person name="Busquets A."/>
            <person name="Imperial J."/>
            <person name="Ruiz-Argueso T."/>
        </authorList>
    </citation>
    <scope>NUCLEOTIDE SEQUENCE [LARGE SCALE GENOMIC DNA]</scope>
    <source>
        <strain evidence="6 7">Ro19</strain>
    </source>
</reference>
<accession>A0A0R3MRW3</accession>
<dbReference type="SMART" id="SM00419">
    <property type="entry name" value="HTH_CRP"/>
    <property type="match status" value="1"/>
</dbReference>
<evidence type="ECO:0000313" key="6">
    <source>
        <dbReference type="EMBL" id="KRR20493.1"/>
    </source>
</evidence>
<protein>
    <recommendedName>
        <fullName evidence="8">Cyclic nucleotide-binding protein</fullName>
    </recommendedName>
</protein>
<dbReference type="InterPro" id="IPR036388">
    <property type="entry name" value="WH-like_DNA-bd_sf"/>
</dbReference>
<keyword evidence="3" id="KW-0804">Transcription</keyword>
<sequence>MTEATSTDRAVAPIQYKAVATSSYVANGILRQLSEQCRAEILTRSENVPLARRQILLERNVPLRFAYFVEAGAVSLFARAGADRAHVEIATLGVGDFIGTSIVLGAKVSPHRCIVQVPGNALRINSDELVALQEALPELRRALLAYVHAALIQSSQLLACNTKHSLRERLARWLLVTSDLLQMSDIPLTHDVLSRAIAVRRAGVTTEIGRMEEAGLIHRERGSISILDREGLARASCSCYRLLRVPAKACQAGQMIDAVTR</sequence>
<dbReference type="PANTHER" id="PTHR24567:SF74">
    <property type="entry name" value="HTH-TYPE TRANSCRIPTIONAL REGULATOR ARCR"/>
    <property type="match status" value="1"/>
</dbReference>
<feature type="domain" description="HTH crp-type" evidence="5">
    <location>
        <begin position="164"/>
        <end position="230"/>
    </location>
</feature>
<dbReference type="Pfam" id="PF13545">
    <property type="entry name" value="HTH_Crp_2"/>
    <property type="match status" value="1"/>
</dbReference>
<evidence type="ECO:0008006" key="8">
    <source>
        <dbReference type="Google" id="ProtNLM"/>
    </source>
</evidence>
<name>A0A0R3MRW3_9BRAD</name>
<evidence type="ECO:0000256" key="1">
    <source>
        <dbReference type="ARBA" id="ARBA00023015"/>
    </source>
</evidence>
<dbReference type="InterPro" id="IPR014710">
    <property type="entry name" value="RmlC-like_jellyroll"/>
</dbReference>
<dbReference type="GO" id="GO:0003700">
    <property type="term" value="F:DNA-binding transcription factor activity"/>
    <property type="evidence" value="ECO:0007669"/>
    <property type="project" value="TreeGrafter"/>
</dbReference>
<keyword evidence="1" id="KW-0805">Transcription regulation</keyword>
<organism evidence="6 7">
    <name type="scientific">Bradyrhizobium retamae</name>
    <dbReference type="NCBI Taxonomy" id="1300035"/>
    <lineage>
        <taxon>Bacteria</taxon>
        <taxon>Pseudomonadati</taxon>
        <taxon>Pseudomonadota</taxon>
        <taxon>Alphaproteobacteria</taxon>
        <taxon>Hyphomicrobiales</taxon>
        <taxon>Nitrobacteraceae</taxon>
        <taxon>Bradyrhizobium</taxon>
    </lineage>
</organism>
<evidence type="ECO:0000256" key="3">
    <source>
        <dbReference type="ARBA" id="ARBA00023163"/>
    </source>
</evidence>
<evidence type="ECO:0000256" key="2">
    <source>
        <dbReference type="ARBA" id="ARBA00023125"/>
    </source>
</evidence>
<dbReference type="SMART" id="SM00100">
    <property type="entry name" value="cNMP"/>
    <property type="match status" value="1"/>
</dbReference>
<dbReference type="SUPFAM" id="SSF51206">
    <property type="entry name" value="cAMP-binding domain-like"/>
    <property type="match status" value="1"/>
</dbReference>
<proteinExistence type="predicted"/>
<dbReference type="CDD" id="cd00038">
    <property type="entry name" value="CAP_ED"/>
    <property type="match status" value="1"/>
</dbReference>
<dbReference type="InterPro" id="IPR018490">
    <property type="entry name" value="cNMP-bd_dom_sf"/>
</dbReference>
<feature type="domain" description="Cyclic nucleotide-binding" evidence="4">
    <location>
        <begin position="29"/>
        <end position="104"/>
    </location>
</feature>
<dbReference type="Proteomes" id="UP000052023">
    <property type="component" value="Unassembled WGS sequence"/>
</dbReference>
<dbReference type="Pfam" id="PF00027">
    <property type="entry name" value="cNMP_binding"/>
    <property type="match status" value="1"/>
</dbReference>
<dbReference type="SUPFAM" id="SSF46785">
    <property type="entry name" value="Winged helix' DNA-binding domain"/>
    <property type="match status" value="1"/>
</dbReference>
<dbReference type="InterPro" id="IPR000595">
    <property type="entry name" value="cNMP-bd_dom"/>
</dbReference>
<dbReference type="InterPro" id="IPR012318">
    <property type="entry name" value="HTH_CRP"/>
</dbReference>